<dbReference type="OrthoDB" id="9814222at2"/>
<feature type="transmembrane region" description="Helical" evidence="26">
    <location>
        <begin position="161"/>
        <end position="187"/>
    </location>
</feature>
<evidence type="ECO:0000256" key="16">
    <source>
        <dbReference type="ARBA" id="ARBA00022692"/>
    </source>
</evidence>
<evidence type="ECO:0000256" key="22">
    <source>
        <dbReference type="ARBA" id="ARBA00030956"/>
    </source>
</evidence>
<evidence type="ECO:0000256" key="25">
    <source>
        <dbReference type="SAM" id="MobiDB-lite"/>
    </source>
</evidence>
<accession>A0A4Y9FX86</accession>
<sequence length="707" mass="73125">MTDTQVAAKAPGGIRVGVQKFGTFLSGMIMPNIPALIAWGIFTAFFIAVGWTPNPALESIVGPMIHYLLPILIAYQGGRMVYETRGAVVGAVATFGAIAGSDWLIALLNEDLVAAGEKEIGQIHMFIGAMIMGPLAAWVMKKLDALWEGKIKAGFEMLVNMFSAGIFGFIAAVFAFYVLAPIVNWIMDLLGGAVGWLVDNGLLPLTSILIEPAKVFFLNNAINHGVLTPLGTAESAEAGKSILFLLEANPGPGLGILLAFTLFGVGAARASAPGAAIIQFFGGIHEVYFPYVLMKPALLLAVIAGGATGVGTNAIFQSGLVAPAAPGSIIAVLAQTARDSYVGVILSVVLSALVSFLIAAVILRASRKRDLAAEAAGSDGFATAVARTQANKGKSSATLSGLAGAGAAGGTATLTAPAHTIERVVFACDAGMGSSAMGASVLRNKFKAAGIEGVNVTNKAIAALDGSADLVVTQQQLTDRARQREQSAVHVSVDNFMNSPKYDEIVQMLLVQQSADETKAEHGEPTDEGAGFVATPTPATDAPATRAEARAAAAAVDSGAAASEGVLTQGSVRIHAGSVSRDEAIREAADILGSAGAVTGKYYDAMLTREQTVSTFMGNELAIPHGTNDAKDAVLASALTVVRYDGGVDWDGDKVTFVVGIAGRGDEHLGLLQNVALLFSDEEQVEQLKRAETPEELYTLLKTVNEG</sequence>
<feature type="domain" description="PTS EIIB type-2" evidence="28">
    <location>
        <begin position="422"/>
        <end position="517"/>
    </location>
</feature>
<dbReference type="GO" id="GO:0005886">
    <property type="term" value="C:plasma membrane"/>
    <property type="evidence" value="ECO:0007669"/>
    <property type="project" value="UniProtKB-SubCell"/>
</dbReference>
<evidence type="ECO:0000256" key="1">
    <source>
        <dbReference type="ARBA" id="ARBA00001655"/>
    </source>
</evidence>
<evidence type="ECO:0000256" key="10">
    <source>
        <dbReference type="ARBA" id="ARBA00022475"/>
    </source>
</evidence>
<feature type="transmembrane region" description="Helical" evidence="26">
    <location>
        <begin position="33"/>
        <end position="51"/>
    </location>
</feature>
<feature type="transmembrane region" description="Helical" evidence="26">
    <location>
        <begin position="314"/>
        <end position="334"/>
    </location>
</feature>
<dbReference type="InterPro" id="IPR013011">
    <property type="entry name" value="PTS_EIIB_2"/>
</dbReference>
<dbReference type="Proteomes" id="UP000298358">
    <property type="component" value="Unassembled WGS sequence"/>
</dbReference>
<evidence type="ECO:0000313" key="31">
    <source>
        <dbReference type="Proteomes" id="UP000298358"/>
    </source>
</evidence>
<dbReference type="GO" id="GO:0022872">
    <property type="term" value="F:protein-N(PI)-phosphohistidine-mannitol phosphotransferase system transmembrane transporter activity"/>
    <property type="evidence" value="ECO:0007669"/>
    <property type="project" value="InterPro"/>
</dbReference>
<dbReference type="Pfam" id="PF02378">
    <property type="entry name" value="PTS_EIIC"/>
    <property type="match status" value="1"/>
</dbReference>
<dbReference type="EC" id="2.7.1.197" evidence="5"/>
<feature type="transmembrane region" description="Helical" evidence="26">
    <location>
        <begin position="120"/>
        <end position="140"/>
    </location>
</feature>
<evidence type="ECO:0000256" key="18">
    <source>
        <dbReference type="ARBA" id="ARBA00022989"/>
    </source>
</evidence>
<keyword evidence="18 26" id="KW-1133">Transmembrane helix</keyword>
<comment type="subcellular location">
    <subcellularLocation>
        <location evidence="3">Cell inner membrane</location>
        <topology evidence="3">Multi-pass membrane protein</topology>
    </subcellularLocation>
</comment>
<feature type="transmembrane region" description="Helical" evidence="26">
    <location>
        <begin position="288"/>
        <end position="308"/>
    </location>
</feature>
<dbReference type="PANTHER" id="PTHR30181">
    <property type="entry name" value="MANNITOL PERMEASE IIC COMPONENT"/>
    <property type="match status" value="1"/>
</dbReference>
<dbReference type="InterPro" id="IPR013014">
    <property type="entry name" value="PTS_EIIC_2"/>
</dbReference>
<evidence type="ECO:0000256" key="2">
    <source>
        <dbReference type="ARBA" id="ARBA00002434"/>
    </source>
</evidence>
<dbReference type="SUPFAM" id="SSF52794">
    <property type="entry name" value="PTS system IIB component-like"/>
    <property type="match status" value="1"/>
</dbReference>
<keyword evidence="17" id="KW-0418">Kinase</keyword>
<protein>
    <recommendedName>
        <fullName evidence="6">Mannitol-specific phosphotransferase enzyme IIA component</fullName>
        <ecNumber evidence="5">2.7.1.197</ecNumber>
    </recommendedName>
    <alternativeName>
        <fullName evidence="22">EIIA</fullName>
    </alternativeName>
    <alternativeName>
        <fullName evidence="24">EIICB-Mtl</fullName>
    </alternativeName>
    <alternativeName>
        <fullName evidence="21">EIICBA-Mtl</fullName>
    </alternativeName>
    <alternativeName>
        <fullName evidence="23">EIII</fullName>
    </alternativeName>
    <alternativeName>
        <fullName evidence="20">PTS system mannitol-specific EIIA component</fullName>
    </alternativeName>
    <alternativeName>
        <fullName evidence="8">PTS system mannitol-specific EIICB component</fullName>
    </alternativeName>
    <alternativeName>
        <fullName evidence="7">PTS system mannitol-specific EIICBA component</fullName>
    </alternativeName>
</protein>
<organism evidence="30 31">
    <name type="scientific">Microbacterium paludicola</name>
    <dbReference type="NCBI Taxonomy" id="300019"/>
    <lineage>
        <taxon>Bacteria</taxon>
        <taxon>Bacillati</taxon>
        <taxon>Actinomycetota</taxon>
        <taxon>Actinomycetes</taxon>
        <taxon>Micrococcales</taxon>
        <taxon>Microbacteriaceae</taxon>
        <taxon>Microbacterium</taxon>
    </lineage>
</organism>
<dbReference type="SUPFAM" id="SSF55804">
    <property type="entry name" value="Phoshotransferase/anion transport protein"/>
    <property type="match status" value="1"/>
</dbReference>
<dbReference type="Gene3D" id="3.40.50.2300">
    <property type="match status" value="1"/>
</dbReference>
<feature type="region of interest" description="Disordered" evidence="25">
    <location>
        <begin position="515"/>
        <end position="535"/>
    </location>
</feature>
<evidence type="ECO:0000313" key="30">
    <source>
        <dbReference type="EMBL" id="TFU33157.1"/>
    </source>
</evidence>
<dbReference type="GO" id="GO:0016301">
    <property type="term" value="F:kinase activity"/>
    <property type="evidence" value="ECO:0007669"/>
    <property type="project" value="UniProtKB-KW"/>
</dbReference>
<feature type="domain" description="PTS EIIC type-2" evidence="29">
    <location>
        <begin position="21"/>
        <end position="372"/>
    </location>
</feature>
<evidence type="ECO:0000256" key="20">
    <source>
        <dbReference type="ARBA" id="ARBA00029908"/>
    </source>
</evidence>
<evidence type="ECO:0000256" key="5">
    <source>
        <dbReference type="ARBA" id="ARBA00011909"/>
    </source>
</evidence>
<evidence type="ECO:0000256" key="21">
    <source>
        <dbReference type="ARBA" id="ARBA00030684"/>
    </source>
</evidence>
<evidence type="ECO:0000256" key="12">
    <source>
        <dbReference type="ARBA" id="ARBA00022553"/>
    </source>
</evidence>
<keyword evidence="16 26" id="KW-0812">Transmembrane</keyword>
<dbReference type="InterPro" id="IPR036095">
    <property type="entry name" value="PTS_EIIB-like_sf"/>
</dbReference>
<evidence type="ECO:0000259" key="29">
    <source>
        <dbReference type="PROSITE" id="PS51104"/>
    </source>
</evidence>
<dbReference type="RefSeq" id="WP_135114202.1">
    <property type="nucleotide sequence ID" value="NZ_JADGLL010000013.1"/>
</dbReference>
<keyword evidence="10" id="KW-1003">Cell membrane</keyword>
<dbReference type="PROSITE" id="PS51094">
    <property type="entry name" value="PTS_EIIA_TYPE_2"/>
    <property type="match status" value="1"/>
</dbReference>
<feature type="compositionally biased region" description="Basic and acidic residues" evidence="25">
    <location>
        <begin position="516"/>
        <end position="525"/>
    </location>
</feature>
<evidence type="ECO:0000256" key="8">
    <source>
        <dbReference type="ARBA" id="ARBA00021825"/>
    </source>
</evidence>
<feature type="transmembrane region" description="Helical" evidence="26">
    <location>
        <begin position="341"/>
        <end position="363"/>
    </location>
</feature>
<dbReference type="Pfam" id="PF02302">
    <property type="entry name" value="PTS_IIB"/>
    <property type="match status" value="1"/>
</dbReference>
<dbReference type="InterPro" id="IPR003352">
    <property type="entry name" value="PTS_EIIC"/>
</dbReference>
<dbReference type="CDD" id="cd05567">
    <property type="entry name" value="PTS_IIB_mannitol"/>
    <property type="match status" value="1"/>
</dbReference>
<evidence type="ECO:0000256" key="6">
    <source>
        <dbReference type="ARBA" id="ARBA00014783"/>
    </source>
</evidence>
<evidence type="ECO:0000259" key="27">
    <source>
        <dbReference type="PROSITE" id="PS51094"/>
    </source>
</evidence>
<evidence type="ECO:0000256" key="24">
    <source>
        <dbReference type="ARBA" id="ARBA00033349"/>
    </source>
</evidence>
<feature type="transmembrane region" description="Helical" evidence="26">
    <location>
        <begin position="57"/>
        <end position="75"/>
    </location>
</feature>
<dbReference type="Pfam" id="PF00359">
    <property type="entry name" value="PTS_EIIA_2"/>
    <property type="match status" value="1"/>
</dbReference>
<dbReference type="CDD" id="cd00211">
    <property type="entry name" value="PTS_IIA_fru"/>
    <property type="match status" value="1"/>
</dbReference>
<evidence type="ECO:0000256" key="19">
    <source>
        <dbReference type="ARBA" id="ARBA00023136"/>
    </source>
</evidence>
<comment type="subunit">
    <text evidence="4">Homodimer.</text>
</comment>
<evidence type="ECO:0000256" key="11">
    <source>
        <dbReference type="ARBA" id="ARBA00022519"/>
    </source>
</evidence>
<dbReference type="GO" id="GO:0090563">
    <property type="term" value="F:protein-phosphocysteine-sugar phosphotransferase activity"/>
    <property type="evidence" value="ECO:0007669"/>
    <property type="project" value="TreeGrafter"/>
</dbReference>
<evidence type="ECO:0000256" key="15">
    <source>
        <dbReference type="ARBA" id="ARBA00022683"/>
    </source>
</evidence>
<dbReference type="InterPro" id="IPR002178">
    <property type="entry name" value="PTS_EIIA_type-2_dom"/>
</dbReference>
<evidence type="ECO:0000259" key="28">
    <source>
        <dbReference type="PROSITE" id="PS51099"/>
    </source>
</evidence>
<dbReference type="InterPro" id="IPR029503">
    <property type="entry name" value="PTS_EIIB_mannitol"/>
</dbReference>
<evidence type="ECO:0000256" key="3">
    <source>
        <dbReference type="ARBA" id="ARBA00004429"/>
    </source>
</evidence>
<feature type="domain" description="PTS EIIA type-2" evidence="27">
    <location>
        <begin position="565"/>
        <end position="704"/>
    </location>
</feature>
<evidence type="ECO:0000256" key="23">
    <source>
        <dbReference type="ARBA" id="ARBA00030962"/>
    </source>
</evidence>
<keyword evidence="15" id="KW-0598">Phosphotransferase system</keyword>
<evidence type="ECO:0000256" key="4">
    <source>
        <dbReference type="ARBA" id="ARBA00011738"/>
    </source>
</evidence>
<keyword evidence="14" id="KW-0808">Transferase</keyword>
<dbReference type="InterPro" id="IPR003501">
    <property type="entry name" value="PTS_EIIB_2/3"/>
</dbReference>
<name>A0A4Y9FX86_9MICO</name>
<keyword evidence="13" id="KW-0762">Sugar transport</keyword>
<keyword evidence="9" id="KW-0813">Transport</keyword>
<comment type="function">
    <text evidence="2">The phosphoenolpyruvate-dependent sugar phosphotransferase system (sugar PTS), a major carbohydrate active transport system, catalyzes the phosphorylation of incoming sugar substrates concomitantly with their translocation across the cell membrane. The enzyme II CmtAB PTS system is involved in D-mannitol transport.</text>
</comment>
<dbReference type="InterPro" id="IPR016152">
    <property type="entry name" value="PTrfase/Anion_transptr"/>
</dbReference>
<dbReference type="PROSITE" id="PS51104">
    <property type="entry name" value="PTS_EIIC_TYPE_2"/>
    <property type="match status" value="1"/>
</dbReference>
<dbReference type="AlphaFoldDB" id="A0A4Y9FX86"/>
<feature type="transmembrane region" description="Helical" evidence="26">
    <location>
        <begin position="254"/>
        <end position="281"/>
    </location>
</feature>
<dbReference type="PROSITE" id="PS00372">
    <property type="entry name" value="PTS_EIIA_TYPE_2_HIS"/>
    <property type="match status" value="1"/>
</dbReference>
<dbReference type="PROSITE" id="PS51099">
    <property type="entry name" value="PTS_EIIB_TYPE_2"/>
    <property type="match status" value="1"/>
</dbReference>
<evidence type="ECO:0000256" key="9">
    <source>
        <dbReference type="ARBA" id="ARBA00022448"/>
    </source>
</evidence>
<keyword evidence="19 26" id="KW-0472">Membrane</keyword>
<reference evidence="30 31" key="1">
    <citation type="submission" date="2019-03" db="EMBL/GenBank/DDBJ databases">
        <title>Diversity of the mouse oral microbiome.</title>
        <authorList>
            <person name="Joseph S."/>
            <person name="Aduse-Opoku J."/>
            <person name="Curtis M."/>
            <person name="Wade W."/>
            <person name="Hashim A."/>
        </authorList>
    </citation>
    <scope>NUCLEOTIDE SEQUENCE [LARGE SCALE GENOMIC DNA]</scope>
    <source>
        <strain evidence="30 31">P1012</strain>
    </source>
</reference>
<evidence type="ECO:0000256" key="7">
    <source>
        <dbReference type="ARBA" id="ARBA00015039"/>
    </source>
</evidence>
<evidence type="ECO:0000256" key="13">
    <source>
        <dbReference type="ARBA" id="ARBA00022597"/>
    </source>
</evidence>
<keyword evidence="31" id="KW-1185">Reference proteome</keyword>
<proteinExistence type="predicted"/>
<comment type="catalytic activity">
    <reaction evidence="1">
        <text>D-mannitol(out) + N(pros)-phospho-L-histidyl-[protein] = D-mannitol 1-phosphate(in) + L-histidyl-[protein]</text>
        <dbReference type="Rhea" id="RHEA:33363"/>
        <dbReference type="Rhea" id="RHEA-COMP:9745"/>
        <dbReference type="Rhea" id="RHEA-COMP:9746"/>
        <dbReference type="ChEBI" id="CHEBI:16899"/>
        <dbReference type="ChEBI" id="CHEBI:29979"/>
        <dbReference type="ChEBI" id="CHEBI:61381"/>
        <dbReference type="ChEBI" id="CHEBI:64837"/>
        <dbReference type="EC" id="2.7.1.197"/>
    </reaction>
</comment>
<evidence type="ECO:0000256" key="17">
    <source>
        <dbReference type="ARBA" id="ARBA00022777"/>
    </source>
</evidence>
<dbReference type="InterPro" id="IPR050893">
    <property type="entry name" value="Sugar_PTS"/>
</dbReference>
<dbReference type="NCBIfam" id="NF011663">
    <property type="entry name" value="PRK15083.1"/>
    <property type="match status" value="1"/>
</dbReference>
<dbReference type="Gene3D" id="3.40.930.10">
    <property type="entry name" value="Mannitol-specific EII, Chain A"/>
    <property type="match status" value="1"/>
</dbReference>
<gene>
    <name evidence="30" type="ORF">E4U02_07355</name>
</gene>
<keyword evidence="12" id="KW-0597">Phosphoprotein</keyword>
<dbReference type="GO" id="GO:0009401">
    <property type="term" value="P:phosphoenolpyruvate-dependent sugar phosphotransferase system"/>
    <property type="evidence" value="ECO:0007669"/>
    <property type="project" value="UniProtKB-KW"/>
</dbReference>
<dbReference type="EMBL" id="SPQB01000013">
    <property type="protein sequence ID" value="TFU33157.1"/>
    <property type="molecule type" value="Genomic_DNA"/>
</dbReference>
<feature type="transmembrane region" description="Helical" evidence="26">
    <location>
        <begin position="87"/>
        <end position="108"/>
    </location>
</feature>
<comment type="caution">
    <text evidence="30">The sequence shown here is derived from an EMBL/GenBank/DDBJ whole genome shotgun (WGS) entry which is preliminary data.</text>
</comment>
<keyword evidence="11" id="KW-0997">Cell inner membrane</keyword>
<evidence type="ECO:0000256" key="26">
    <source>
        <dbReference type="SAM" id="Phobius"/>
    </source>
</evidence>
<dbReference type="PANTHER" id="PTHR30181:SF2">
    <property type="entry name" value="PTS SYSTEM MANNITOL-SPECIFIC EIICBA COMPONENT"/>
    <property type="match status" value="1"/>
</dbReference>
<evidence type="ECO:0000256" key="14">
    <source>
        <dbReference type="ARBA" id="ARBA00022679"/>
    </source>
</evidence>